<keyword evidence="1" id="KW-0732">Signal</keyword>
<name>A0A8B6D1P6_MYTGA</name>
<keyword evidence="3" id="KW-1185">Reference proteome</keyword>
<evidence type="ECO:0000256" key="1">
    <source>
        <dbReference type="SAM" id="SignalP"/>
    </source>
</evidence>
<evidence type="ECO:0000313" key="3">
    <source>
        <dbReference type="Proteomes" id="UP000596742"/>
    </source>
</evidence>
<dbReference type="AlphaFoldDB" id="A0A8B6D1P6"/>
<accession>A0A8B6D1P6</accession>
<dbReference type="Proteomes" id="UP000596742">
    <property type="component" value="Unassembled WGS sequence"/>
</dbReference>
<dbReference type="EMBL" id="UYJE01002699">
    <property type="protein sequence ID" value="VDI12967.1"/>
    <property type="molecule type" value="Genomic_DNA"/>
</dbReference>
<reference evidence="2" key="1">
    <citation type="submission" date="2018-11" db="EMBL/GenBank/DDBJ databases">
        <authorList>
            <person name="Alioto T."/>
            <person name="Alioto T."/>
        </authorList>
    </citation>
    <scope>NUCLEOTIDE SEQUENCE</scope>
</reference>
<feature type="signal peptide" evidence="1">
    <location>
        <begin position="1"/>
        <end position="22"/>
    </location>
</feature>
<organism evidence="2 3">
    <name type="scientific">Mytilus galloprovincialis</name>
    <name type="common">Mediterranean mussel</name>
    <dbReference type="NCBI Taxonomy" id="29158"/>
    <lineage>
        <taxon>Eukaryota</taxon>
        <taxon>Metazoa</taxon>
        <taxon>Spiralia</taxon>
        <taxon>Lophotrochozoa</taxon>
        <taxon>Mollusca</taxon>
        <taxon>Bivalvia</taxon>
        <taxon>Autobranchia</taxon>
        <taxon>Pteriomorphia</taxon>
        <taxon>Mytilida</taxon>
        <taxon>Mytiloidea</taxon>
        <taxon>Mytilidae</taxon>
        <taxon>Mytilinae</taxon>
        <taxon>Mytilus</taxon>
    </lineage>
</organism>
<proteinExistence type="predicted"/>
<sequence>MFSNVILNAVFLMLSLVTIADGYCFRMSYAGPGIKDCITQNEVHVENGTFYTSYENCISCYCNSGFLSCCLLGITLGDLHPDCKAVEDVPCWEKAVMKNNENEPCPYPY</sequence>
<gene>
    <name evidence="2" type="ORF">MGAL_10B065389</name>
</gene>
<evidence type="ECO:0000313" key="2">
    <source>
        <dbReference type="EMBL" id="VDI12967.1"/>
    </source>
</evidence>
<dbReference type="Gene3D" id="2.60.40.1900">
    <property type="entry name" value="Beta-microseminoprotein (PSP94) domain"/>
    <property type="match status" value="1"/>
</dbReference>
<comment type="caution">
    <text evidence="2">The sequence shown here is derived from an EMBL/GenBank/DDBJ whole genome shotgun (WGS) entry which is preliminary data.</text>
</comment>
<dbReference type="OrthoDB" id="9969981at2759"/>
<protein>
    <submittedName>
        <fullName evidence="2">Uncharacterized protein</fullName>
    </submittedName>
</protein>
<feature type="chain" id="PRO_5032574309" evidence="1">
    <location>
        <begin position="23"/>
        <end position="109"/>
    </location>
</feature>